<proteinExistence type="predicted"/>
<sequence>MNQEPIAPEQIGTIAYYPSKVLPALVIPKSMIRDEHYGTKHSMQMVEYKYPKGGRQLNFAAVRNYDSRIIQFVRLGSKPLMELNDWKNLIDFCKRVLKDRMMRLHGNGTDHLFRESSMLPTVSATDLPGNTDPAIHHQFPISAASPSFEEHDHGSAAPLVSDPMASGWPVAAGGLHIAEDSFRSELSFWLLDIRLQDVREDTLADDGRVLLKPKYILRSLICLGRHSCVCQRLATRNFILKADLLVSKYTVEFGPDDDGTRLFRDMEGKFTLHPGRLDLVLGVGRRRRKAEIQSERTFAAHKLRRTCLND</sequence>
<dbReference type="Proteomes" id="UP001595075">
    <property type="component" value="Unassembled WGS sequence"/>
</dbReference>
<evidence type="ECO:0000313" key="1">
    <source>
        <dbReference type="EMBL" id="KAL2064521.1"/>
    </source>
</evidence>
<reference evidence="1 2" key="1">
    <citation type="journal article" date="2024" name="Commun. Biol.">
        <title>Comparative genomic analysis of thermophilic fungi reveals convergent evolutionary adaptations and gene losses.</title>
        <authorList>
            <person name="Steindorff A.S."/>
            <person name="Aguilar-Pontes M.V."/>
            <person name="Robinson A.J."/>
            <person name="Andreopoulos B."/>
            <person name="LaButti K."/>
            <person name="Kuo A."/>
            <person name="Mondo S."/>
            <person name="Riley R."/>
            <person name="Otillar R."/>
            <person name="Haridas S."/>
            <person name="Lipzen A."/>
            <person name="Grimwood J."/>
            <person name="Schmutz J."/>
            <person name="Clum A."/>
            <person name="Reid I.D."/>
            <person name="Moisan M.C."/>
            <person name="Butler G."/>
            <person name="Nguyen T.T.M."/>
            <person name="Dewar K."/>
            <person name="Conant G."/>
            <person name="Drula E."/>
            <person name="Henrissat B."/>
            <person name="Hansel C."/>
            <person name="Singer S."/>
            <person name="Hutchinson M.I."/>
            <person name="de Vries R.P."/>
            <person name="Natvig D.O."/>
            <person name="Powell A.J."/>
            <person name="Tsang A."/>
            <person name="Grigoriev I.V."/>
        </authorList>
    </citation>
    <scope>NUCLEOTIDE SEQUENCE [LARGE SCALE GENOMIC DNA]</scope>
    <source>
        <strain evidence="1 2">CBS 494.80</strain>
    </source>
</reference>
<comment type="caution">
    <text evidence="1">The sequence shown here is derived from an EMBL/GenBank/DDBJ whole genome shotgun (WGS) entry which is preliminary data.</text>
</comment>
<organism evidence="1 2">
    <name type="scientific">Oculimacula yallundae</name>
    <dbReference type="NCBI Taxonomy" id="86028"/>
    <lineage>
        <taxon>Eukaryota</taxon>
        <taxon>Fungi</taxon>
        <taxon>Dikarya</taxon>
        <taxon>Ascomycota</taxon>
        <taxon>Pezizomycotina</taxon>
        <taxon>Leotiomycetes</taxon>
        <taxon>Helotiales</taxon>
        <taxon>Ploettnerulaceae</taxon>
        <taxon>Oculimacula</taxon>
    </lineage>
</organism>
<dbReference type="EMBL" id="JAZHXI010000013">
    <property type="protein sequence ID" value="KAL2064521.1"/>
    <property type="molecule type" value="Genomic_DNA"/>
</dbReference>
<accession>A0ABR4C4U5</accession>
<evidence type="ECO:0000313" key="2">
    <source>
        <dbReference type="Proteomes" id="UP001595075"/>
    </source>
</evidence>
<protein>
    <submittedName>
        <fullName evidence="1">Uncharacterized protein</fullName>
    </submittedName>
</protein>
<name>A0ABR4C4U5_9HELO</name>
<keyword evidence="2" id="KW-1185">Reference proteome</keyword>
<gene>
    <name evidence="1" type="ORF">VTL71DRAFT_3658</name>
</gene>